<dbReference type="EMBL" id="BMKK01000003">
    <property type="protein sequence ID" value="GGD55675.1"/>
    <property type="molecule type" value="Genomic_DNA"/>
</dbReference>
<evidence type="ECO:0000313" key="2">
    <source>
        <dbReference type="Proteomes" id="UP000609064"/>
    </source>
</evidence>
<dbReference type="RefSeq" id="WP_188765897.1">
    <property type="nucleotide sequence ID" value="NZ_BMKK01000003.1"/>
</dbReference>
<organism evidence="1 2">
    <name type="scientific">Emticicia aquatilis</name>
    <dbReference type="NCBI Taxonomy" id="1537369"/>
    <lineage>
        <taxon>Bacteria</taxon>
        <taxon>Pseudomonadati</taxon>
        <taxon>Bacteroidota</taxon>
        <taxon>Cytophagia</taxon>
        <taxon>Cytophagales</taxon>
        <taxon>Leadbetterellaceae</taxon>
        <taxon>Emticicia</taxon>
    </lineage>
</organism>
<dbReference type="AlphaFoldDB" id="A0A917DP39"/>
<gene>
    <name evidence="1" type="ORF">GCM10011514_19730</name>
</gene>
<comment type="caution">
    <text evidence="1">The sequence shown here is derived from an EMBL/GenBank/DDBJ whole genome shotgun (WGS) entry which is preliminary data.</text>
</comment>
<reference evidence="1" key="2">
    <citation type="submission" date="2020-09" db="EMBL/GenBank/DDBJ databases">
        <authorList>
            <person name="Sun Q."/>
            <person name="Zhou Y."/>
        </authorList>
    </citation>
    <scope>NUCLEOTIDE SEQUENCE</scope>
    <source>
        <strain evidence="1">CGMCC 1.15958</strain>
    </source>
</reference>
<dbReference type="Proteomes" id="UP000609064">
    <property type="component" value="Unassembled WGS sequence"/>
</dbReference>
<protein>
    <recommendedName>
        <fullName evidence="3">Lipocalin-like domain-containing protein</fullName>
    </recommendedName>
</protein>
<reference evidence="1" key="1">
    <citation type="journal article" date="2014" name="Int. J. Syst. Evol. Microbiol.">
        <title>Complete genome sequence of Corynebacterium casei LMG S-19264T (=DSM 44701T), isolated from a smear-ripened cheese.</title>
        <authorList>
            <consortium name="US DOE Joint Genome Institute (JGI-PGF)"/>
            <person name="Walter F."/>
            <person name="Albersmeier A."/>
            <person name="Kalinowski J."/>
            <person name="Ruckert C."/>
        </authorList>
    </citation>
    <scope>NUCLEOTIDE SEQUENCE</scope>
    <source>
        <strain evidence="1">CGMCC 1.15958</strain>
    </source>
</reference>
<accession>A0A917DP39</accession>
<keyword evidence="2" id="KW-1185">Reference proteome</keyword>
<sequence>MKKIAILFVSLVSLAVSSCKDKTVPVSEKIKKTWTANIVKEGSATVYTKGAASNTKPGYSSFTLNLLIAPSVTLKEADGNTFTGQYELVGDTKLVLKNLTPVPTGTGGTIEFTINSITDTALDITRTTASQKTGGTINSYNLITQ</sequence>
<evidence type="ECO:0000313" key="1">
    <source>
        <dbReference type="EMBL" id="GGD55675.1"/>
    </source>
</evidence>
<proteinExistence type="predicted"/>
<evidence type="ECO:0008006" key="3">
    <source>
        <dbReference type="Google" id="ProtNLM"/>
    </source>
</evidence>
<dbReference type="PROSITE" id="PS51257">
    <property type="entry name" value="PROKAR_LIPOPROTEIN"/>
    <property type="match status" value="1"/>
</dbReference>
<name>A0A917DP39_9BACT</name>